<comment type="caution">
    <text evidence="2">The sequence shown here is derived from an EMBL/GenBank/DDBJ whole genome shotgun (WGS) entry which is preliminary data.</text>
</comment>
<organism evidence="2 3">
    <name type="scientific">Podila minutissima</name>
    <dbReference type="NCBI Taxonomy" id="64525"/>
    <lineage>
        <taxon>Eukaryota</taxon>
        <taxon>Fungi</taxon>
        <taxon>Fungi incertae sedis</taxon>
        <taxon>Mucoromycota</taxon>
        <taxon>Mortierellomycotina</taxon>
        <taxon>Mortierellomycetes</taxon>
        <taxon>Mortierellales</taxon>
        <taxon>Mortierellaceae</taxon>
        <taxon>Podila</taxon>
    </lineage>
</organism>
<gene>
    <name evidence="2" type="ORF">BG006_004969</name>
</gene>
<accession>A0A9P5SN08</accession>
<dbReference type="AlphaFoldDB" id="A0A9P5SN08"/>
<dbReference type="Proteomes" id="UP000696485">
    <property type="component" value="Unassembled WGS sequence"/>
</dbReference>
<protein>
    <submittedName>
        <fullName evidence="2">Uncharacterized protein</fullName>
    </submittedName>
</protein>
<proteinExistence type="predicted"/>
<name>A0A9P5SN08_9FUNG</name>
<feature type="compositionally biased region" description="Acidic residues" evidence="1">
    <location>
        <begin position="358"/>
        <end position="367"/>
    </location>
</feature>
<evidence type="ECO:0000256" key="1">
    <source>
        <dbReference type="SAM" id="MobiDB-lite"/>
    </source>
</evidence>
<dbReference type="EMBL" id="JAAAUY010000278">
    <property type="protein sequence ID" value="KAF9332155.1"/>
    <property type="molecule type" value="Genomic_DNA"/>
</dbReference>
<feature type="region of interest" description="Disordered" evidence="1">
    <location>
        <begin position="277"/>
        <end position="302"/>
    </location>
</feature>
<keyword evidence="3" id="KW-1185">Reference proteome</keyword>
<sequence length="367" mass="41830">MLSFQERQQRKEEAKSRLGVVVRGIKIPRPSDILDYSDGPTTFGPRALWTHPSDAEVDHYAIGPSPPTHGRNDAVDYHIYNQFEDEEYDAEYNEAQNGYDYYEQQHDENEEEHVEHDADQSYYGDHEYEDEDEVYDEEDKENHPTAEQIAECHMSTPQPCIRLFGRSERVIGRRIGHTYNSIEPPPTMVERAIALGVFLAPKVKRRAGRFECKRDHSSDPPGEAKICNFFDNCWGERQAIVGLGSMRGRWILDELEQEAEDAEGRVDKIRRVGRGPHRSKLVPVVESTPTSHNSPRSSSLPQLSFSCSTLDSSMSSSFVDENPPWSLTREDSVVEDNVNKHQLLPPSLRSNNVQTVQEADEQDAVAE</sequence>
<feature type="region of interest" description="Disordered" evidence="1">
    <location>
        <begin position="316"/>
        <end position="367"/>
    </location>
</feature>
<evidence type="ECO:0000313" key="3">
    <source>
        <dbReference type="Proteomes" id="UP000696485"/>
    </source>
</evidence>
<feature type="compositionally biased region" description="Polar residues" evidence="1">
    <location>
        <begin position="348"/>
        <end position="357"/>
    </location>
</feature>
<evidence type="ECO:0000313" key="2">
    <source>
        <dbReference type="EMBL" id="KAF9332155.1"/>
    </source>
</evidence>
<reference evidence="2" key="1">
    <citation type="journal article" date="2020" name="Fungal Divers.">
        <title>Resolving the Mortierellaceae phylogeny through synthesis of multi-gene phylogenetics and phylogenomics.</title>
        <authorList>
            <person name="Vandepol N."/>
            <person name="Liber J."/>
            <person name="Desiro A."/>
            <person name="Na H."/>
            <person name="Kennedy M."/>
            <person name="Barry K."/>
            <person name="Grigoriev I.V."/>
            <person name="Miller A.N."/>
            <person name="O'Donnell K."/>
            <person name="Stajich J.E."/>
            <person name="Bonito G."/>
        </authorList>
    </citation>
    <scope>NUCLEOTIDE SEQUENCE</scope>
    <source>
        <strain evidence="2">NVP1</strain>
    </source>
</reference>